<evidence type="ECO:0000256" key="5">
    <source>
        <dbReference type="ARBA" id="ARBA00022840"/>
    </source>
</evidence>
<evidence type="ECO:0000256" key="8">
    <source>
        <dbReference type="SAM" id="Phobius"/>
    </source>
</evidence>
<evidence type="ECO:0000313" key="11">
    <source>
        <dbReference type="Proteomes" id="UP000287224"/>
    </source>
</evidence>
<keyword evidence="3 6" id="KW-0547">Nucleotide-binding</keyword>
<dbReference type="SMART" id="SM00220">
    <property type="entry name" value="S_TKc"/>
    <property type="match status" value="1"/>
</dbReference>
<sequence length="512" mass="58811">MTNEIIGNYRIEEKIGGGGYSRVYWASHIWNRKKVVAIKIFHEYVDTLSARAKFESEARLLRQLRHEHIVPIIAHGIKYMKSHEAYLPYLITELAPEGSLRDLLNETDGPLPKRQALLIITQVGEALQYAHDNDVAHLDIKPENILFKAPDHVWLADLGIADVLVSTRTREGGIAGTYAYMAPEQFQGKMSKRSDQYALACVTYELLTGKHPFNTTSSHSLMYQHLETQPISPNTHNPEIPDAVCKVILKGMAKDRYDRYPTTADFVKMLKLAFRTGNWRARDEYPAAPQAPARLSNQPPITRRASRIYQPEQNQRPAYQAPPAQRIENRAQHINNQIVRNRPARYPPAHPVRSNSRRLPRQPPRSRIQEFISQPQFLSVQPSTYLRQHYSQGQSQHKNWIKASYIWLAPLMFVMALIVYLLSLMIPSFPYTLPVQIIDCLCLFCCLTGDAAVEVYRDGHPYWNALAIITFVCEIGGILIAWQQQAIFYFFVSLLPMTLLSIFYRWRQSNKG</sequence>
<comment type="caution">
    <text evidence="10">The sequence shown here is derived from an EMBL/GenBank/DDBJ whole genome shotgun (WGS) entry which is preliminary data.</text>
</comment>
<dbReference type="Pfam" id="PF00069">
    <property type="entry name" value="Pkinase"/>
    <property type="match status" value="1"/>
</dbReference>
<accession>A0A401ZN71</accession>
<evidence type="ECO:0000259" key="9">
    <source>
        <dbReference type="PROSITE" id="PS50011"/>
    </source>
</evidence>
<evidence type="ECO:0000256" key="7">
    <source>
        <dbReference type="SAM" id="MobiDB-lite"/>
    </source>
</evidence>
<feature type="transmembrane region" description="Helical" evidence="8">
    <location>
        <begin position="405"/>
        <end position="427"/>
    </location>
</feature>
<dbReference type="InterPro" id="IPR017441">
    <property type="entry name" value="Protein_kinase_ATP_BS"/>
</dbReference>
<dbReference type="InterPro" id="IPR011009">
    <property type="entry name" value="Kinase-like_dom_sf"/>
</dbReference>
<dbReference type="PANTHER" id="PTHR43289">
    <property type="entry name" value="MITOGEN-ACTIVATED PROTEIN KINASE KINASE KINASE 20-RELATED"/>
    <property type="match status" value="1"/>
</dbReference>
<dbReference type="OrthoDB" id="9813021at2"/>
<keyword evidence="8" id="KW-0472">Membrane</keyword>
<dbReference type="PROSITE" id="PS50011">
    <property type="entry name" value="PROTEIN_KINASE_DOM"/>
    <property type="match status" value="1"/>
</dbReference>
<dbReference type="PANTHER" id="PTHR43289:SF6">
    <property type="entry name" value="SERINE_THREONINE-PROTEIN KINASE NEKL-3"/>
    <property type="match status" value="1"/>
</dbReference>
<keyword evidence="5 6" id="KW-0067">ATP-binding</keyword>
<dbReference type="GO" id="GO:0004674">
    <property type="term" value="F:protein serine/threonine kinase activity"/>
    <property type="evidence" value="ECO:0007669"/>
    <property type="project" value="UniProtKB-EC"/>
</dbReference>
<dbReference type="SUPFAM" id="SSF56112">
    <property type="entry name" value="Protein kinase-like (PK-like)"/>
    <property type="match status" value="1"/>
</dbReference>
<organism evidence="10 11">
    <name type="scientific">Dictyobacter aurantiacus</name>
    <dbReference type="NCBI Taxonomy" id="1936993"/>
    <lineage>
        <taxon>Bacteria</taxon>
        <taxon>Bacillati</taxon>
        <taxon>Chloroflexota</taxon>
        <taxon>Ktedonobacteria</taxon>
        <taxon>Ktedonobacterales</taxon>
        <taxon>Dictyobacteraceae</taxon>
        <taxon>Dictyobacter</taxon>
    </lineage>
</organism>
<dbReference type="InterPro" id="IPR000719">
    <property type="entry name" value="Prot_kinase_dom"/>
</dbReference>
<feature type="transmembrane region" description="Helical" evidence="8">
    <location>
        <begin position="487"/>
        <end position="506"/>
    </location>
</feature>
<reference evidence="11" key="1">
    <citation type="submission" date="2018-12" db="EMBL/GenBank/DDBJ databases">
        <title>Tengunoibacter tsumagoiensis gen. nov., sp. nov., Dictyobacter kobayashii sp. nov., D. alpinus sp. nov., and D. joshuensis sp. nov. and description of Dictyobacteraceae fam. nov. within the order Ktedonobacterales isolated from Tengu-no-mugimeshi.</title>
        <authorList>
            <person name="Wang C.M."/>
            <person name="Zheng Y."/>
            <person name="Sakai Y."/>
            <person name="Toyoda A."/>
            <person name="Minakuchi Y."/>
            <person name="Abe K."/>
            <person name="Yokota A."/>
            <person name="Yabe S."/>
        </authorList>
    </citation>
    <scope>NUCLEOTIDE SEQUENCE [LARGE SCALE GENOMIC DNA]</scope>
    <source>
        <strain evidence="11">S-27</strain>
    </source>
</reference>
<keyword evidence="2" id="KW-0808">Transferase</keyword>
<dbReference type="PROSITE" id="PS00107">
    <property type="entry name" value="PROTEIN_KINASE_ATP"/>
    <property type="match status" value="1"/>
</dbReference>
<evidence type="ECO:0000256" key="3">
    <source>
        <dbReference type="ARBA" id="ARBA00022741"/>
    </source>
</evidence>
<keyword evidence="11" id="KW-1185">Reference proteome</keyword>
<dbReference type="CDD" id="cd14014">
    <property type="entry name" value="STKc_PknB_like"/>
    <property type="match status" value="1"/>
</dbReference>
<feature type="transmembrane region" description="Helical" evidence="8">
    <location>
        <begin position="462"/>
        <end position="481"/>
    </location>
</feature>
<feature type="transmembrane region" description="Helical" evidence="8">
    <location>
        <begin position="433"/>
        <end position="453"/>
    </location>
</feature>
<evidence type="ECO:0000313" key="10">
    <source>
        <dbReference type="EMBL" id="GCE08311.1"/>
    </source>
</evidence>
<dbReference type="Proteomes" id="UP000287224">
    <property type="component" value="Unassembled WGS sequence"/>
</dbReference>
<feature type="binding site" evidence="6">
    <location>
        <position position="39"/>
    </location>
    <ligand>
        <name>ATP</name>
        <dbReference type="ChEBI" id="CHEBI:30616"/>
    </ligand>
</feature>
<dbReference type="GO" id="GO:0005524">
    <property type="term" value="F:ATP binding"/>
    <property type="evidence" value="ECO:0007669"/>
    <property type="project" value="UniProtKB-UniRule"/>
</dbReference>
<dbReference type="InterPro" id="IPR008271">
    <property type="entry name" value="Ser/Thr_kinase_AS"/>
</dbReference>
<protein>
    <recommendedName>
        <fullName evidence="1">non-specific serine/threonine protein kinase</fullName>
        <ecNumber evidence="1">2.7.11.1</ecNumber>
    </recommendedName>
</protein>
<name>A0A401ZN71_9CHLR</name>
<evidence type="ECO:0000256" key="4">
    <source>
        <dbReference type="ARBA" id="ARBA00022777"/>
    </source>
</evidence>
<dbReference type="PROSITE" id="PS00108">
    <property type="entry name" value="PROTEIN_KINASE_ST"/>
    <property type="match status" value="1"/>
</dbReference>
<dbReference type="AlphaFoldDB" id="A0A401ZN71"/>
<evidence type="ECO:0000256" key="1">
    <source>
        <dbReference type="ARBA" id="ARBA00012513"/>
    </source>
</evidence>
<keyword evidence="8" id="KW-0812">Transmembrane</keyword>
<evidence type="ECO:0000256" key="2">
    <source>
        <dbReference type="ARBA" id="ARBA00022679"/>
    </source>
</evidence>
<gene>
    <name evidence="10" type="ORF">KDAU_56400</name>
</gene>
<feature type="domain" description="Protein kinase" evidence="9">
    <location>
        <begin position="9"/>
        <end position="272"/>
    </location>
</feature>
<feature type="region of interest" description="Disordered" evidence="7">
    <location>
        <begin position="337"/>
        <end position="363"/>
    </location>
</feature>
<keyword evidence="4" id="KW-0418">Kinase</keyword>
<dbReference type="EC" id="2.7.11.1" evidence="1"/>
<evidence type="ECO:0000256" key="6">
    <source>
        <dbReference type="PROSITE-ProRule" id="PRU10141"/>
    </source>
</evidence>
<dbReference type="EMBL" id="BIFQ01000002">
    <property type="protein sequence ID" value="GCE08311.1"/>
    <property type="molecule type" value="Genomic_DNA"/>
</dbReference>
<keyword evidence="8" id="KW-1133">Transmembrane helix</keyword>
<proteinExistence type="predicted"/>
<dbReference type="RefSeq" id="WP_126600783.1">
    <property type="nucleotide sequence ID" value="NZ_BIFQ01000002.1"/>
</dbReference>
<dbReference type="Gene3D" id="1.10.510.10">
    <property type="entry name" value="Transferase(Phosphotransferase) domain 1"/>
    <property type="match status" value="1"/>
</dbReference>